<dbReference type="PRINTS" id="PR00420">
    <property type="entry name" value="RNGMNOXGNASE"/>
</dbReference>
<reference evidence="2" key="1">
    <citation type="submission" date="2022-11" db="EMBL/GenBank/DDBJ databases">
        <authorList>
            <person name="Somphong A."/>
            <person name="Phongsopitanun W."/>
        </authorList>
    </citation>
    <scope>NUCLEOTIDE SEQUENCE</scope>
    <source>
        <strain evidence="2">Pm04-4</strain>
    </source>
</reference>
<dbReference type="InterPro" id="IPR006905">
    <property type="entry name" value="Flavin_halogenase"/>
</dbReference>
<protein>
    <submittedName>
        <fullName evidence="2">FAD-dependent oxidoreductase</fullName>
    </submittedName>
</protein>
<dbReference type="EMBL" id="JAPNTZ010000014">
    <property type="protein sequence ID" value="MCY1143048.1"/>
    <property type="molecule type" value="Genomic_DNA"/>
</dbReference>
<dbReference type="PANTHER" id="PTHR42685">
    <property type="entry name" value="GERANYLGERANYL DIPHOSPHATE REDUCTASE"/>
    <property type="match status" value="1"/>
</dbReference>
<dbReference type="RefSeq" id="WP_267567518.1">
    <property type="nucleotide sequence ID" value="NZ_JAPNTZ010000014.1"/>
</dbReference>
<keyword evidence="3" id="KW-1185">Reference proteome</keyword>
<dbReference type="InterPro" id="IPR036188">
    <property type="entry name" value="FAD/NAD-bd_sf"/>
</dbReference>
<evidence type="ECO:0000313" key="2">
    <source>
        <dbReference type="EMBL" id="MCY1143048.1"/>
    </source>
</evidence>
<gene>
    <name evidence="2" type="ORF">OWR29_34065</name>
</gene>
<dbReference type="Gene3D" id="3.50.50.60">
    <property type="entry name" value="FAD/NAD(P)-binding domain"/>
    <property type="match status" value="1"/>
</dbReference>
<dbReference type="PANTHER" id="PTHR42685:SF18">
    <property type="entry name" value="DIGERANYLGERANYLGLYCEROPHOSPHOLIPID REDUCTASE"/>
    <property type="match status" value="1"/>
</dbReference>
<proteinExistence type="predicted"/>
<feature type="domain" description="FAD dependent oxidoreductase" evidence="1">
    <location>
        <begin position="3"/>
        <end position="51"/>
    </location>
</feature>
<evidence type="ECO:0000313" key="3">
    <source>
        <dbReference type="Proteomes" id="UP001151002"/>
    </source>
</evidence>
<evidence type="ECO:0000259" key="1">
    <source>
        <dbReference type="Pfam" id="PF01266"/>
    </source>
</evidence>
<dbReference type="InterPro" id="IPR050407">
    <property type="entry name" value="Geranylgeranyl_reductase"/>
</dbReference>
<organism evidence="2 3">
    <name type="scientific">Paractinoplanes pyxinae</name>
    <dbReference type="NCBI Taxonomy" id="2997416"/>
    <lineage>
        <taxon>Bacteria</taxon>
        <taxon>Bacillati</taxon>
        <taxon>Actinomycetota</taxon>
        <taxon>Actinomycetes</taxon>
        <taxon>Micromonosporales</taxon>
        <taxon>Micromonosporaceae</taxon>
        <taxon>Paractinoplanes</taxon>
    </lineage>
</organism>
<dbReference type="Proteomes" id="UP001151002">
    <property type="component" value="Unassembled WGS sequence"/>
</dbReference>
<accession>A0ABT4B958</accession>
<name>A0ABT4B958_9ACTN</name>
<comment type="caution">
    <text evidence="2">The sequence shown here is derived from an EMBL/GenBank/DDBJ whole genome shotgun (WGS) entry which is preliminary data.</text>
</comment>
<dbReference type="Pfam" id="PF04820">
    <property type="entry name" value="Trp_halogenase"/>
    <property type="match status" value="1"/>
</dbReference>
<sequence>MEVAVVGAGPAGLFCAVALARRGQRVTVVDRDGGPAADGSWDRRGVMQFHHPHGFRPQIGAAFQAEMPEVLDALTAAGAELVVFQGGNGLPAPPPGLRCRRAVFERVLRAFAEREPGVDLVRGHVDDVLRAGGRAAGLRVDGRELPAELVINASGRSARLAADLRGPADGGDCGLAYVSRQYSLLPGAELGPMNAPVGIIQTLSGYLVAVFLQDNRTFSALFIRPADDRRFSALRFDDAFQAAALAVPALAGWVTPDRSHPITPVLPGGRLHNTYRGQLDGNGGVGLPGLLHVGDTVCTTNPSAGRGIAVAMRQAVNLLLQLDEHPGDPEAAALAFDVWCTANVRPWYEDHVYWDADLLRRWDGGDVDVTRRLPSDLIMEATEADPSLWRVVGPYMAMEALPGSLDEVEPRVREIYASGWRAPAHPGPTRDELASVLADFGAR</sequence>
<dbReference type="Pfam" id="PF01266">
    <property type="entry name" value="DAO"/>
    <property type="match status" value="1"/>
</dbReference>
<dbReference type="SUPFAM" id="SSF51905">
    <property type="entry name" value="FAD/NAD(P)-binding domain"/>
    <property type="match status" value="1"/>
</dbReference>
<dbReference type="InterPro" id="IPR006076">
    <property type="entry name" value="FAD-dep_OxRdtase"/>
</dbReference>